<reference evidence="5 6" key="1">
    <citation type="submission" date="2016-05" db="EMBL/GenBank/DDBJ databases">
        <title>Microbial solvent formation.</title>
        <authorList>
            <person name="Poehlein A."/>
            <person name="Montoya Solano J.D."/>
            <person name="Flitsch S."/>
            <person name="Krabben P."/>
            <person name="Duerre P."/>
            <person name="Daniel R."/>
        </authorList>
    </citation>
    <scope>NUCLEOTIDE SEQUENCE [LARGE SCALE GENOMIC DNA]</scope>
    <source>
        <strain evidence="5 6">DSM 53</strain>
    </source>
</reference>
<gene>
    <name evidence="5" type="primary">flr_2</name>
    <name evidence="5" type="ORF">CLBCK_17560</name>
</gene>
<comment type="caution">
    <text evidence="5">The sequence shown here is derived from an EMBL/GenBank/DDBJ whole genome shotgun (WGS) entry which is preliminary data.</text>
</comment>
<dbReference type="Proteomes" id="UP000190973">
    <property type="component" value="Unassembled WGS sequence"/>
</dbReference>
<dbReference type="Pfam" id="PF01613">
    <property type="entry name" value="Flavin_Reduct"/>
    <property type="match status" value="1"/>
</dbReference>
<dbReference type="GO" id="GO:0016646">
    <property type="term" value="F:oxidoreductase activity, acting on the CH-NH group of donors, NAD or NADP as acceptor"/>
    <property type="evidence" value="ECO:0007669"/>
    <property type="project" value="UniProtKB-ARBA"/>
</dbReference>
<feature type="domain" description="Flavin reductase like" evidence="4">
    <location>
        <begin position="11"/>
        <end position="152"/>
    </location>
</feature>
<proteinExistence type="inferred from homology"/>
<evidence type="ECO:0000256" key="2">
    <source>
        <dbReference type="ARBA" id="ARBA00022630"/>
    </source>
</evidence>
<protein>
    <submittedName>
        <fullName evidence="5">Flavoredoxin</fullName>
    </submittedName>
</protein>
<name>A0A1S8SAX7_CLOBE</name>
<dbReference type="PANTHER" id="PTHR43567:SF1">
    <property type="entry name" value="FLAVOREDOXIN"/>
    <property type="match status" value="1"/>
</dbReference>
<evidence type="ECO:0000256" key="1">
    <source>
        <dbReference type="ARBA" id="ARBA00001917"/>
    </source>
</evidence>
<evidence type="ECO:0000313" key="5">
    <source>
        <dbReference type="EMBL" id="OOM62489.1"/>
    </source>
</evidence>
<dbReference type="RefSeq" id="WP_077838418.1">
    <property type="nucleotide sequence ID" value="NZ_JABTAE010000001.1"/>
</dbReference>
<evidence type="ECO:0000313" key="6">
    <source>
        <dbReference type="Proteomes" id="UP000190973"/>
    </source>
</evidence>
<dbReference type="SMART" id="SM00903">
    <property type="entry name" value="Flavin_Reduct"/>
    <property type="match status" value="1"/>
</dbReference>
<dbReference type="GO" id="GO:0010181">
    <property type="term" value="F:FMN binding"/>
    <property type="evidence" value="ECO:0007669"/>
    <property type="project" value="InterPro"/>
</dbReference>
<dbReference type="AlphaFoldDB" id="A0A1S8SAX7"/>
<evidence type="ECO:0000259" key="4">
    <source>
        <dbReference type="SMART" id="SM00903"/>
    </source>
</evidence>
<dbReference type="PANTHER" id="PTHR43567">
    <property type="entry name" value="FLAVOREDOXIN-RELATED-RELATED"/>
    <property type="match status" value="1"/>
</dbReference>
<dbReference type="InterPro" id="IPR012349">
    <property type="entry name" value="Split_barrel_FMN-bd"/>
</dbReference>
<keyword evidence="2" id="KW-0285">Flavoprotein</keyword>
<accession>A0A1S8SAX7</accession>
<dbReference type="EMBL" id="LZZI01000023">
    <property type="protein sequence ID" value="OOM62489.1"/>
    <property type="molecule type" value="Genomic_DNA"/>
</dbReference>
<organism evidence="5 6">
    <name type="scientific">Clostridium beijerinckii</name>
    <name type="common">Clostridium MP</name>
    <dbReference type="NCBI Taxonomy" id="1520"/>
    <lineage>
        <taxon>Bacteria</taxon>
        <taxon>Bacillati</taxon>
        <taxon>Bacillota</taxon>
        <taxon>Clostridia</taxon>
        <taxon>Eubacteriales</taxon>
        <taxon>Clostridiaceae</taxon>
        <taxon>Clostridium</taxon>
    </lineage>
</organism>
<comment type="similarity">
    <text evidence="3">Belongs to the flavoredoxin family.</text>
</comment>
<dbReference type="Gene3D" id="2.30.110.10">
    <property type="entry name" value="Electron Transport, Fmn-binding Protein, Chain A"/>
    <property type="match status" value="1"/>
</dbReference>
<sequence>MTKKKIANIPFGPFISVLAGATVNGKPNYATIGAYGVVSQKNVLYISLKNSHYTTAGVLENGFFTVNIPKSDDVEKTDYCGTVSGSKVDKSSVFESFYDEIGNAPMIKECSINYLCKVIQTIPIFDFTMFLGEIVATYAEEDCLENGRPNALKVKPTILMDTGYFDLNNRIGSIFKSCEGNI</sequence>
<evidence type="ECO:0000256" key="3">
    <source>
        <dbReference type="ARBA" id="ARBA00038054"/>
    </source>
</evidence>
<dbReference type="SUPFAM" id="SSF50475">
    <property type="entry name" value="FMN-binding split barrel"/>
    <property type="match status" value="1"/>
</dbReference>
<dbReference type="InterPro" id="IPR002563">
    <property type="entry name" value="Flavin_Rdtase-like_dom"/>
</dbReference>
<dbReference type="InterPro" id="IPR052174">
    <property type="entry name" value="Flavoredoxin"/>
</dbReference>
<comment type="cofactor">
    <cofactor evidence="1">
        <name>FMN</name>
        <dbReference type="ChEBI" id="CHEBI:58210"/>
    </cofactor>
</comment>